<evidence type="ECO:0000313" key="1">
    <source>
        <dbReference type="EMBL" id="OCT80035.1"/>
    </source>
</evidence>
<dbReference type="Proteomes" id="UP000694892">
    <property type="component" value="Chromosome 5L"/>
</dbReference>
<dbReference type="EMBL" id="CM004474">
    <property type="protein sequence ID" value="OCT80035.1"/>
    <property type="molecule type" value="Genomic_DNA"/>
</dbReference>
<dbReference type="AlphaFoldDB" id="A0A974CWR5"/>
<evidence type="ECO:0008006" key="3">
    <source>
        <dbReference type="Google" id="ProtNLM"/>
    </source>
</evidence>
<sequence>LSKAFDSVSWPNLHYILDKWGFKGTVTPKNESVLKKFIWKTKFPRVSKATMLNISRTRGGPGVPDFSTYLQAAQLVVIPLLYADLSPKWVPMEESLIQPITLAAVPWISYVQRLHNLTPMLDQALDIWEKIKYKSKQLSPHHPATPILGNPEFLPGLDNSSFQWWKSKGLISMKLFYGLSGLLNWERFKQLFSPPPRELFRFMQIQHFLKSKNKL</sequence>
<proteinExistence type="predicted"/>
<accession>A0A974CWR5</accession>
<protein>
    <recommendedName>
        <fullName evidence="3">Reverse transcriptase domain-containing protein</fullName>
    </recommendedName>
</protein>
<gene>
    <name evidence="1" type="ORF">XELAEV_18026853mg</name>
</gene>
<organism evidence="1 2">
    <name type="scientific">Xenopus laevis</name>
    <name type="common">African clawed frog</name>
    <dbReference type="NCBI Taxonomy" id="8355"/>
    <lineage>
        <taxon>Eukaryota</taxon>
        <taxon>Metazoa</taxon>
        <taxon>Chordata</taxon>
        <taxon>Craniata</taxon>
        <taxon>Vertebrata</taxon>
        <taxon>Euteleostomi</taxon>
        <taxon>Amphibia</taxon>
        <taxon>Batrachia</taxon>
        <taxon>Anura</taxon>
        <taxon>Pipoidea</taxon>
        <taxon>Pipidae</taxon>
        <taxon>Xenopodinae</taxon>
        <taxon>Xenopus</taxon>
        <taxon>Xenopus</taxon>
    </lineage>
</organism>
<evidence type="ECO:0000313" key="2">
    <source>
        <dbReference type="Proteomes" id="UP000694892"/>
    </source>
</evidence>
<feature type="non-terminal residue" evidence="1">
    <location>
        <position position="1"/>
    </location>
</feature>
<reference evidence="2" key="1">
    <citation type="journal article" date="2016" name="Nature">
        <title>Genome evolution in the allotetraploid frog Xenopus laevis.</title>
        <authorList>
            <person name="Session A.M."/>
            <person name="Uno Y."/>
            <person name="Kwon T."/>
            <person name="Chapman J.A."/>
            <person name="Toyoda A."/>
            <person name="Takahashi S."/>
            <person name="Fukui A."/>
            <person name="Hikosaka A."/>
            <person name="Suzuki A."/>
            <person name="Kondo M."/>
            <person name="van Heeringen S.J."/>
            <person name="Quigley I."/>
            <person name="Heinz S."/>
            <person name="Ogino H."/>
            <person name="Ochi H."/>
            <person name="Hellsten U."/>
            <person name="Lyons J.B."/>
            <person name="Simakov O."/>
            <person name="Putnam N."/>
            <person name="Stites J."/>
            <person name="Kuroki Y."/>
            <person name="Tanaka T."/>
            <person name="Michiue T."/>
            <person name="Watanabe M."/>
            <person name="Bogdanovic O."/>
            <person name="Lister R."/>
            <person name="Georgiou G."/>
            <person name="Paranjpe S.S."/>
            <person name="van Kruijsbergen I."/>
            <person name="Shu S."/>
            <person name="Carlson J."/>
            <person name="Kinoshita T."/>
            <person name="Ohta Y."/>
            <person name="Mawaribuchi S."/>
            <person name="Jenkins J."/>
            <person name="Grimwood J."/>
            <person name="Schmutz J."/>
            <person name="Mitros T."/>
            <person name="Mozaffari S.V."/>
            <person name="Suzuki Y."/>
            <person name="Haramoto Y."/>
            <person name="Yamamoto T.S."/>
            <person name="Takagi C."/>
            <person name="Heald R."/>
            <person name="Miller K."/>
            <person name="Haudenschild C."/>
            <person name="Kitzman J."/>
            <person name="Nakayama T."/>
            <person name="Izutsu Y."/>
            <person name="Robert J."/>
            <person name="Fortriede J."/>
            <person name="Burns K."/>
            <person name="Lotay V."/>
            <person name="Karimi K."/>
            <person name="Yasuoka Y."/>
            <person name="Dichmann D.S."/>
            <person name="Flajnik M.F."/>
            <person name="Houston D.W."/>
            <person name="Shendure J."/>
            <person name="DuPasquier L."/>
            <person name="Vize P.D."/>
            <person name="Zorn A.M."/>
            <person name="Ito M."/>
            <person name="Marcotte E.M."/>
            <person name="Wallingford J.B."/>
            <person name="Ito Y."/>
            <person name="Asashima M."/>
            <person name="Ueno N."/>
            <person name="Matsuda Y."/>
            <person name="Veenstra G.J."/>
            <person name="Fujiyama A."/>
            <person name="Harland R.M."/>
            <person name="Taira M."/>
            <person name="Rokhsar D.S."/>
        </authorList>
    </citation>
    <scope>NUCLEOTIDE SEQUENCE [LARGE SCALE GENOMIC DNA]</scope>
    <source>
        <strain evidence="2">J</strain>
    </source>
</reference>
<name>A0A974CWR5_XENLA</name>